<name>A0A133KQF7_BIFBI</name>
<comment type="caution">
    <text evidence="1">The sequence shown here is derived from an EMBL/GenBank/DDBJ whole genome shotgun (WGS) entry which is preliminary data.</text>
</comment>
<organism evidence="1 2">
    <name type="scientific">Bifidobacterium bifidum</name>
    <dbReference type="NCBI Taxonomy" id="1681"/>
    <lineage>
        <taxon>Bacteria</taxon>
        <taxon>Bacillati</taxon>
        <taxon>Actinomycetota</taxon>
        <taxon>Actinomycetes</taxon>
        <taxon>Bifidobacteriales</taxon>
        <taxon>Bifidobacteriaceae</taxon>
        <taxon>Bifidobacterium</taxon>
    </lineage>
</organism>
<proteinExistence type="predicted"/>
<protein>
    <submittedName>
        <fullName evidence="1">Uncharacterized protein</fullName>
    </submittedName>
</protein>
<evidence type="ECO:0000313" key="1">
    <source>
        <dbReference type="EMBL" id="KWZ81755.1"/>
    </source>
</evidence>
<reference evidence="1 2" key="1">
    <citation type="submission" date="2016-01" db="EMBL/GenBank/DDBJ databases">
        <authorList>
            <person name="Oliw E.H."/>
        </authorList>
    </citation>
    <scope>NUCLEOTIDE SEQUENCE [LARGE SCALE GENOMIC DNA]</scope>
    <source>
        <strain evidence="1 2">MJR8628B</strain>
    </source>
</reference>
<dbReference type="Proteomes" id="UP000070092">
    <property type="component" value="Unassembled WGS sequence"/>
</dbReference>
<evidence type="ECO:0000313" key="2">
    <source>
        <dbReference type="Proteomes" id="UP000070092"/>
    </source>
</evidence>
<sequence>MRPPSAPVTCHPWSAARSCWAIRRTSTDASATCCSAEPDSLPWLRAGNLIRDQLRHIHLRLPVERGR</sequence>
<dbReference type="EMBL" id="LRPO01000024">
    <property type="protein sequence ID" value="KWZ81755.1"/>
    <property type="molecule type" value="Genomic_DNA"/>
</dbReference>
<dbReference type="PATRIC" id="fig|1681.53.peg.868"/>
<gene>
    <name evidence="1" type="ORF">HMPREF3196_00884</name>
</gene>
<accession>A0A133KQF7</accession>
<dbReference type="AlphaFoldDB" id="A0A133KQF7"/>